<organism evidence="1 2">
    <name type="scientific">Rhynchophorus ferrugineus</name>
    <name type="common">Red palm weevil</name>
    <name type="synonym">Curculio ferrugineus</name>
    <dbReference type="NCBI Taxonomy" id="354439"/>
    <lineage>
        <taxon>Eukaryota</taxon>
        <taxon>Metazoa</taxon>
        <taxon>Ecdysozoa</taxon>
        <taxon>Arthropoda</taxon>
        <taxon>Hexapoda</taxon>
        <taxon>Insecta</taxon>
        <taxon>Pterygota</taxon>
        <taxon>Neoptera</taxon>
        <taxon>Endopterygota</taxon>
        <taxon>Coleoptera</taxon>
        <taxon>Polyphaga</taxon>
        <taxon>Cucujiformia</taxon>
        <taxon>Curculionidae</taxon>
        <taxon>Dryophthorinae</taxon>
        <taxon>Rhynchophorus</taxon>
    </lineage>
</organism>
<keyword evidence="2" id="KW-1185">Reference proteome</keyword>
<dbReference type="Proteomes" id="UP000625711">
    <property type="component" value="Unassembled WGS sequence"/>
</dbReference>
<evidence type="ECO:0000313" key="1">
    <source>
        <dbReference type="EMBL" id="KAF7281117.1"/>
    </source>
</evidence>
<evidence type="ECO:0000313" key="2">
    <source>
        <dbReference type="Proteomes" id="UP000625711"/>
    </source>
</evidence>
<name>A0A834IH95_RHYFE</name>
<dbReference type="EMBL" id="JAACXV010000259">
    <property type="protein sequence ID" value="KAF7281117.1"/>
    <property type="molecule type" value="Genomic_DNA"/>
</dbReference>
<dbReference type="AlphaFoldDB" id="A0A834IH95"/>
<accession>A0A834IH95</accession>
<protein>
    <submittedName>
        <fullName evidence="1">Uncharacterized protein</fullName>
    </submittedName>
</protein>
<comment type="caution">
    <text evidence="1">The sequence shown here is derived from an EMBL/GenBank/DDBJ whole genome shotgun (WGS) entry which is preliminary data.</text>
</comment>
<sequence>MPQTDEEIMTLDRPITDKEFTETLTNSRDTSPRPDDIKTIYIIELSIDQPMYSLNILNQFDSIKIWNKGVSPS</sequence>
<reference evidence="1" key="1">
    <citation type="submission" date="2020-08" db="EMBL/GenBank/DDBJ databases">
        <title>Genome sequencing and assembly of the red palm weevil Rhynchophorus ferrugineus.</title>
        <authorList>
            <person name="Dias G.B."/>
            <person name="Bergman C.M."/>
            <person name="Manee M."/>
        </authorList>
    </citation>
    <scope>NUCLEOTIDE SEQUENCE</scope>
    <source>
        <strain evidence="1">AA-2017</strain>
        <tissue evidence="1">Whole larva</tissue>
    </source>
</reference>
<proteinExistence type="predicted"/>
<gene>
    <name evidence="1" type="ORF">GWI33_005175</name>
</gene>